<proteinExistence type="predicted"/>
<sequence length="78" mass="7967">MTSETPGNLLKLAGELSKLSAELCGVGSKLAEAATALEQEAANVAAENSKQWGVKVHVDVRAGPYGAMGGGDEVVVRK</sequence>
<evidence type="ECO:0000313" key="1">
    <source>
        <dbReference type="EMBL" id="KAF2851968.1"/>
    </source>
</evidence>
<protein>
    <submittedName>
        <fullName evidence="1">Uncharacterized protein</fullName>
    </submittedName>
</protein>
<keyword evidence="2" id="KW-1185">Reference proteome</keyword>
<reference evidence="1" key="1">
    <citation type="submission" date="2020-01" db="EMBL/GenBank/DDBJ databases">
        <authorList>
            <consortium name="DOE Joint Genome Institute"/>
            <person name="Haridas S."/>
            <person name="Albert R."/>
            <person name="Binder M."/>
            <person name="Bloem J."/>
            <person name="Labutti K."/>
            <person name="Salamov A."/>
            <person name="Andreopoulos B."/>
            <person name="Baker S.E."/>
            <person name="Barry K."/>
            <person name="Bills G."/>
            <person name="Bluhm B.H."/>
            <person name="Cannon C."/>
            <person name="Castanera R."/>
            <person name="Culley D.E."/>
            <person name="Daum C."/>
            <person name="Ezra D."/>
            <person name="Gonzalez J.B."/>
            <person name="Henrissat B."/>
            <person name="Kuo A."/>
            <person name="Liang C."/>
            <person name="Lipzen A."/>
            <person name="Lutzoni F."/>
            <person name="Magnuson J."/>
            <person name="Mondo S."/>
            <person name="Nolan M."/>
            <person name="Ohm R."/>
            <person name="Pangilinan J."/>
            <person name="Park H.-J."/>
            <person name="Ramirez L."/>
            <person name="Alfaro M."/>
            <person name="Sun H."/>
            <person name="Tritt A."/>
            <person name="Yoshinaga Y."/>
            <person name="Zwiers L.-H."/>
            <person name="Turgeon B.G."/>
            <person name="Goodwin S.B."/>
            <person name="Spatafora J.W."/>
            <person name="Crous P.W."/>
            <person name="Grigoriev I.V."/>
        </authorList>
    </citation>
    <scope>NUCLEOTIDE SEQUENCE</scope>
    <source>
        <strain evidence="1">IPT5</strain>
    </source>
</reference>
<accession>A0A6A7BCU0</accession>
<gene>
    <name evidence="1" type="ORF">T440DRAFT_488580</name>
</gene>
<dbReference type="OrthoDB" id="3782610at2759"/>
<evidence type="ECO:0000313" key="2">
    <source>
        <dbReference type="Proteomes" id="UP000799423"/>
    </source>
</evidence>
<name>A0A6A7BCU0_9PLEO</name>
<organism evidence="1 2">
    <name type="scientific">Plenodomus tracheiphilus IPT5</name>
    <dbReference type="NCBI Taxonomy" id="1408161"/>
    <lineage>
        <taxon>Eukaryota</taxon>
        <taxon>Fungi</taxon>
        <taxon>Dikarya</taxon>
        <taxon>Ascomycota</taxon>
        <taxon>Pezizomycotina</taxon>
        <taxon>Dothideomycetes</taxon>
        <taxon>Pleosporomycetidae</taxon>
        <taxon>Pleosporales</taxon>
        <taxon>Pleosporineae</taxon>
        <taxon>Leptosphaeriaceae</taxon>
        <taxon>Plenodomus</taxon>
    </lineage>
</organism>
<dbReference type="AlphaFoldDB" id="A0A6A7BCU0"/>
<dbReference type="Proteomes" id="UP000799423">
    <property type="component" value="Unassembled WGS sequence"/>
</dbReference>
<dbReference type="EMBL" id="MU006300">
    <property type="protein sequence ID" value="KAF2851968.1"/>
    <property type="molecule type" value="Genomic_DNA"/>
</dbReference>